<sequence length="238" mass="24796">MGVDLERLVRYPANSEDWAKFLLVGSVLTALSVLIIPAVLLFGYFVRVLRAGMVEAAEPPGFADWRGLLYEGTVASVIVLVYQFVPLLIAAVTIGGTAAVFLTGADVGVGWGLAGLLAGLALATLLAAVFGYVTLIGLANYAYEGDLRAGFDLDVCRTVAFDGAYAVPWLYGVVVLVVGNVVAGVLGFVPIVGVLVVFYAQVAATWVWGKGFGDAMGIEAAPGPRATVTETVDRGPQP</sequence>
<comment type="caution">
    <text evidence="2">The sequence shown here is derived from an EMBL/GenBank/DDBJ whole genome shotgun (WGS) entry which is preliminary data.</text>
</comment>
<reference evidence="2 3" key="1">
    <citation type="journal article" date="2019" name="Int. J. Syst. Evol. Microbiol.">
        <title>The Global Catalogue of Microorganisms (GCM) 10K type strain sequencing project: providing services to taxonomists for standard genome sequencing and annotation.</title>
        <authorList>
            <consortium name="The Broad Institute Genomics Platform"/>
            <consortium name="The Broad Institute Genome Sequencing Center for Infectious Disease"/>
            <person name="Wu L."/>
            <person name="Ma J."/>
        </authorList>
    </citation>
    <scope>NUCLEOTIDE SEQUENCE [LARGE SCALE GENOMIC DNA]</scope>
    <source>
        <strain evidence="2 3">CGMCC 1.10594</strain>
    </source>
</reference>
<dbReference type="RefSeq" id="WP_256403989.1">
    <property type="nucleotide sequence ID" value="NZ_CP187151.1"/>
</dbReference>
<dbReference type="EMBL" id="JBHUDL010000010">
    <property type="protein sequence ID" value="MFD1633716.1"/>
    <property type="molecule type" value="Genomic_DNA"/>
</dbReference>
<name>A0ABD6CXW7_9EURY</name>
<protein>
    <submittedName>
        <fullName evidence="2">DUF4013 domain-containing protein</fullName>
    </submittedName>
</protein>
<organism evidence="2 3">
    <name type="scientific">Haloplanus ruber</name>
    <dbReference type="NCBI Taxonomy" id="869892"/>
    <lineage>
        <taxon>Archaea</taxon>
        <taxon>Methanobacteriati</taxon>
        <taxon>Methanobacteriota</taxon>
        <taxon>Stenosarchaea group</taxon>
        <taxon>Halobacteria</taxon>
        <taxon>Halobacteriales</taxon>
        <taxon>Haloferacaceae</taxon>
        <taxon>Haloplanus</taxon>
    </lineage>
</organism>
<feature type="transmembrane region" description="Helical" evidence="1">
    <location>
        <begin position="169"/>
        <end position="200"/>
    </location>
</feature>
<dbReference type="Pfam" id="PF13197">
    <property type="entry name" value="DUF4013"/>
    <property type="match status" value="1"/>
</dbReference>
<evidence type="ECO:0000256" key="1">
    <source>
        <dbReference type="SAM" id="Phobius"/>
    </source>
</evidence>
<dbReference type="AlphaFoldDB" id="A0ABD6CXW7"/>
<keyword evidence="1" id="KW-1133">Transmembrane helix</keyword>
<feature type="transmembrane region" description="Helical" evidence="1">
    <location>
        <begin position="21"/>
        <end position="46"/>
    </location>
</feature>
<proteinExistence type="predicted"/>
<accession>A0ABD6CXW7</accession>
<keyword evidence="1" id="KW-0812">Transmembrane</keyword>
<evidence type="ECO:0000313" key="2">
    <source>
        <dbReference type="EMBL" id="MFD1633716.1"/>
    </source>
</evidence>
<dbReference type="Proteomes" id="UP001597075">
    <property type="component" value="Unassembled WGS sequence"/>
</dbReference>
<gene>
    <name evidence="2" type="ORF">ACFSBJ_08220</name>
</gene>
<keyword evidence="1" id="KW-0472">Membrane</keyword>
<evidence type="ECO:0000313" key="3">
    <source>
        <dbReference type="Proteomes" id="UP001597075"/>
    </source>
</evidence>
<keyword evidence="3" id="KW-1185">Reference proteome</keyword>
<feature type="transmembrane region" description="Helical" evidence="1">
    <location>
        <begin position="74"/>
        <end position="102"/>
    </location>
</feature>
<feature type="transmembrane region" description="Helical" evidence="1">
    <location>
        <begin position="114"/>
        <end position="143"/>
    </location>
</feature>
<dbReference type="InterPro" id="IPR025098">
    <property type="entry name" value="DUF4013"/>
</dbReference>